<reference evidence="6 7" key="1">
    <citation type="journal article" date="2019" name="PLoS Negl. Trop. Dis.">
        <title>Revisiting the worldwide diversity of Leptospira species in the environment.</title>
        <authorList>
            <person name="Vincent A.T."/>
            <person name="Schiettekatte O."/>
            <person name="Bourhy P."/>
            <person name="Veyrier F.J."/>
            <person name="Picardeau M."/>
        </authorList>
    </citation>
    <scope>NUCLEOTIDE SEQUENCE [LARGE SCALE GENOMIC DNA]</scope>
    <source>
        <strain evidence="6 7">201702444</strain>
    </source>
</reference>
<dbReference type="Pfam" id="PF00571">
    <property type="entry name" value="CBS"/>
    <property type="match status" value="1"/>
</dbReference>
<dbReference type="InterPro" id="IPR017476">
    <property type="entry name" value="UDP-Glc/GDP-Man"/>
</dbReference>
<dbReference type="Gene3D" id="3.40.50.720">
    <property type="entry name" value="NAD(P)-binding Rossmann-like Domain"/>
    <property type="match status" value="2"/>
</dbReference>
<dbReference type="PIRSF" id="PIRSF500136">
    <property type="entry name" value="UDP_ManNAc_DH"/>
    <property type="match status" value="1"/>
</dbReference>
<dbReference type="SMART" id="SM00984">
    <property type="entry name" value="UDPG_MGDP_dh_C"/>
    <property type="match status" value="1"/>
</dbReference>
<feature type="domain" description="CBS" evidence="5">
    <location>
        <begin position="1"/>
        <end position="64"/>
    </location>
</feature>
<dbReference type="RefSeq" id="WP_135671427.1">
    <property type="nucleotide sequence ID" value="NZ_RQGN01000071.1"/>
</dbReference>
<protein>
    <submittedName>
        <fullName evidence="6">Nucleotide sugar dehydrogenase</fullName>
    </submittedName>
</protein>
<evidence type="ECO:0000256" key="4">
    <source>
        <dbReference type="PROSITE-ProRule" id="PRU00703"/>
    </source>
</evidence>
<dbReference type="InterPro" id="IPR028359">
    <property type="entry name" value="UDP_ManNAc/GlcNAc_DH"/>
</dbReference>
<dbReference type="PROSITE" id="PS51371">
    <property type="entry name" value="CBS"/>
    <property type="match status" value="1"/>
</dbReference>
<dbReference type="Pfam" id="PF03721">
    <property type="entry name" value="UDPG_MGDP_dh_N"/>
    <property type="match status" value="1"/>
</dbReference>
<evidence type="ECO:0000256" key="3">
    <source>
        <dbReference type="ARBA" id="ARBA00023027"/>
    </source>
</evidence>
<sequence>MNIHKLICDTKTSLMEVYNIFNEAALENLPVGIALVVDENKRLIGTISDGDIRKAIVKHRHLDLKASDMMEPNPIYFESDLSINQIIQKLPNELLKRNRKSKKFLSKIVLVDSNRVPVRVIEYHQLWEQKVATHRHLVVIGLGYVGLTLAATLADAGFNVTGVEIDPARIKSLNEGNSYIHEVGLEELIREVINKNLFVSDKIPANGDVFIITVGTPIKKGTKEPDLSYIYDACEKVGHNIRRGSLVILRSTIPVGVSRTIVLKKIEQISGLKCGVDFHLAFAPERTAEGRALKELRSLPQIIGGFDSDSVEATAAIFRDLTNTIIRVESLEAAEMVKLINNTYRDYIFAYSNQIAQIAGSYNLDVERLISAANEGYPRDRVPYPSPGVGGPCLTKDSFIFASLSDQLQFDPSVFVNSRKINESMHPYLVSQVLGALEKAGKTFKESKLLICGLAFKGEPETGDIRDSSALAVAKFLKESVGQVLVFDPVANDSDIRSEGFEVVKIPDGFNGIDCVLFLNNHKSFEKIQVFDMIRRMNENPIIYDAWRLFYSEDIVSSKKGATYLTLSMERRRNENEGV</sequence>
<dbReference type="InterPro" id="IPR036291">
    <property type="entry name" value="NAD(P)-bd_dom_sf"/>
</dbReference>
<dbReference type="InterPro" id="IPR036220">
    <property type="entry name" value="UDP-Glc/GDP-Man_DH_C_sf"/>
</dbReference>
<dbReference type="InterPro" id="IPR046342">
    <property type="entry name" value="CBS_dom_sf"/>
</dbReference>
<comment type="caution">
    <text evidence="6">The sequence shown here is derived from an EMBL/GenBank/DDBJ whole genome shotgun (WGS) entry which is preliminary data.</text>
</comment>
<dbReference type="NCBIfam" id="TIGR03026">
    <property type="entry name" value="NDP-sugDHase"/>
    <property type="match status" value="1"/>
</dbReference>
<organism evidence="6 7">
    <name type="scientific">Leptospira barantonii</name>
    <dbReference type="NCBI Taxonomy" id="2023184"/>
    <lineage>
        <taxon>Bacteria</taxon>
        <taxon>Pseudomonadati</taxon>
        <taxon>Spirochaetota</taxon>
        <taxon>Spirochaetia</taxon>
        <taxon>Leptospirales</taxon>
        <taxon>Leptospiraceae</taxon>
        <taxon>Leptospira</taxon>
    </lineage>
</organism>
<dbReference type="InterPro" id="IPR008927">
    <property type="entry name" value="6-PGluconate_DH-like_C_sf"/>
</dbReference>
<dbReference type="SUPFAM" id="SSF54631">
    <property type="entry name" value="CBS-domain pair"/>
    <property type="match status" value="1"/>
</dbReference>
<evidence type="ECO:0000313" key="7">
    <source>
        <dbReference type="Proteomes" id="UP000298429"/>
    </source>
</evidence>
<dbReference type="AlphaFoldDB" id="A0A5F2B0W6"/>
<dbReference type="InterPro" id="IPR000644">
    <property type="entry name" value="CBS_dom"/>
</dbReference>
<dbReference type="GO" id="GO:0016616">
    <property type="term" value="F:oxidoreductase activity, acting on the CH-OH group of donors, NAD or NADP as acceptor"/>
    <property type="evidence" value="ECO:0007669"/>
    <property type="project" value="InterPro"/>
</dbReference>
<dbReference type="Proteomes" id="UP000298429">
    <property type="component" value="Unassembled WGS sequence"/>
</dbReference>
<evidence type="ECO:0000259" key="5">
    <source>
        <dbReference type="PROSITE" id="PS51371"/>
    </source>
</evidence>
<dbReference type="SUPFAM" id="SSF52413">
    <property type="entry name" value="UDP-glucose/GDP-mannose dehydrogenase C-terminal domain"/>
    <property type="match status" value="1"/>
</dbReference>
<dbReference type="OrthoDB" id="9803238at2"/>
<dbReference type="GO" id="GO:0051287">
    <property type="term" value="F:NAD binding"/>
    <property type="evidence" value="ECO:0007669"/>
    <property type="project" value="InterPro"/>
</dbReference>
<dbReference type="PIRSF" id="PIRSF000124">
    <property type="entry name" value="UDPglc_GDPman_dh"/>
    <property type="match status" value="1"/>
</dbReference>
<evidence type="ECO:0000256" key="2">
    <source>
        <dbReference type="ARBA" id="ARBA00023002"/>
    </source>
</evidence>
<dbReference type="Pfam" id="PF03720">
    <property type="entry name" value="UDPG_MGDP_dh_C"/>
    <property type="match status" value="1"/>
</dbReference>
<dbReference type="Pfam" id="PF00984">
    <property type="entry name" value="UDPG_MGDP_dh"/>
    <property type="match status" value="1"/>
</dbReference>
<keyword evidence="2" id="KW-0560">Oxidoreductase</keyword>
<keyword evidence="4" id="KW-0129">CBS domain</keyword>
<dbReference type="EMBL" id="RQGN01000071">
    <property type="protein sequence ID" value="TGL98077.1"/>
    <property type="molecule type" value="Genomic_DNA"/>
</dbReference>
<dbReference type="GO" id="GO:0016628">
    <property type="term" value="F:oxidoreductase activity, acting on the CH-CH group of donors, NAD or NADP as acceptor"/>
    <property type="evidence" value="ECO:0007669"/>
    <property type="project" value="InterPro"/>
</dbReference>
<dbReference type="Gene3D" id="3.10.580.10">
    <property type="entry name" value="CBS-domain"/>
    <property type="match status" value="1"/>
</dbReference>
<comment type="similarity">
    <text evidence="1">Belongs to the UDP-glucose/GDP-mannose dehydrogenase family.</text>
</comment>
<accession>A0A5F2B0W6</accession>
<dbReference type="PANTHER" id="PTHR43491:SF2">
    <property type="entry name" value="UDP-N-ACETYL-D-MANNOSAMINE DEHYDROGENASE"/>
    <property type="match status" value="1"/>
</dbReference>
<dbReference type="InterPro" id="IPR014027">
    <property type="entry name" value="UDP-Glc/GDP-Man_DH_C"/>
</dbReference>
<proteinExistence type="inferred from homology"/>
<dbReference type="SUPFAM" id="SSF51735">
    <property type="entry name" value="NAD(P)-binding Rossmann-fold domains"/>
    <property type="match status" value="1"/>
</dbReference>
<dbReference type="InterPro" id="IPR001732">
    <property type="entry name" value="UDP-Glc/GDP-Man_DH_N"/>
</dbReference>
<evidence type="ECO:0000256" key="1">
    <source>
        <dbReference type="ARBA" id="ARBA00006601"/>
    </source>
</evidence>
<keyword evidence="3" id="KW-0520">NAD</keyword>
<evidence type="ECO:0000313" key="6">
    <source>
        <dbReference type="EMBL" id="TGL98077.1"/>
    </source>
</evidence>
<dbReference type="GO" id="GO:0000271">
    <property type="term" value="P:polysaccharide biosynthetic process"/>
    <property type="evidence" value="ECO:0007669"/>
    <property type="project" value="InterPro"/>
</dbReference>
<dbReference type="InterPro" id="IPR014026">
    <property type="entry name" value="UDP-Glc/GDP-Man_DH_dimer"/>
</dbReference>
<dbReference type="PANTHER" id="PTHR43491">
    <property type="entry name" value="UDP-N-ACETYL-D-MANNOSAMINE DEHYDROGENASE"/>
    <property type="match status" value="1"/>
</dbReference>
<name>A0A5F2B0W6_9LEPT</name>
<gene>
    <name evidence="6" type="ORF">EHQ76_13680</name>
</gene>
<dbReference type="SUPFAM" id="SSF48179">
    <property type="entry name" value="6-phosphogluconate dehydrogenase C-terminal domain-like"/>
    <property type="match status" value="1"/>
</dbReference>